<evidence type="ECO:0000256" key="4">
    <source>
        <dbReference type="ARBA" id="ARBA00023267"/>
    </source>
</evidence>
<keyword evidence="8" id="KW-0670">Pyruvate</keyword>
<evidence type="ECO:0000313" key="9">
    <source>
        <dbReference type="Proteomes" id="UP000239861"/>
    </source>
</evidence>
<protein>
    <submittedName>
        <fullName evidence="8">Pyruvate carboxylase subunit A</fullName>
    </submittedName>
</protein>
<dbReference type="SUPFAM" id="SSF51246">
    <property type="entry name" value="Rudiment single hybrid motif"/>
    <property type="match status" value="1"/>
</dbReference>
<evidence type="ECO:0000256" key="2">
    <source>
        <dbReference type="ARBA" id="ARBA00022741"/>
    </source>
</evidence>
<keyword evidence="1" id="KW-0436">Ligase</keyword>
<dbReference type="SUPFAM" id="SSF52440">
    <property type="entry name" value="PreATP-grasp domain"/>
    <property type="match status" value="1"/>
</dbReference>
<dbReference type="PANTHER" id="PTHR48095">
    <property type="entry name" value="PYRUVATE CARBOXYLASE SUBUNIT A"/>
    <property type="match status" value="1"/>
</dbReference>
<dbReference type="PROSITE" id="PS00867">
    <property type="entry name" value="CPSASE_2"/>
    <property type="match status" value="1"/>
</dbReference>
<evidence type="ECO:0000259" key="7">
    <source>
        <dbReference type="PROSITE" id="PS50979"/>
    </source>
</evidence>
<dbReference type="InterPro" id="IPR005479">
    <property type="entry name" value="CPAse_ATP-bd"/>
</dbReference>
<dbReference type="SUPFAM" id="SSF56059">
    <property type="entry name" value="Glutathione synthetase ATP-binding domain-like"/>
    <property type="match status" value="1"/>
</dbReference>
<dbReference type="PROSITE" id="PS00866">
    <property type="entry name" value="CPSASE_1"/>
    <property type="match status" value="1"/>
</dbReference>
<feature type="domain" description="Biotin carboxylation" evidence="7">
    <location>
        <begin position="11"/>
        <end position="455"/>
    </location>
</feature>
<proteinExistence type="predicted"/>
<dbReference type="InterPro" id="IPR016185">
    <property type="entry name" value="PreATP-grasp_dom_sf"/>
</dbReference>
<dbReference type="GO" id="GO:0016874">
    <property type="term" value="F:ligase activity"/>
    <property type="evidence" value="ECO:0007669"/>
    <property type="project" value="UniProtKB-KW"/>
</dbReference>
<accession>A0AB36ZWU9</accession>
<dbReference type="AlphaFoldDB" id="A0AB36ZWU9"/>
<organism evidence="8 9">
    <name type="scientific">Malaciobacter marinus</name>
    <dbReference type="NCBI Taxonomy" id="505249"/>
    <lineage>
        <taxon>Bacteria</taxon>
        <taxon>Pseudomonadati</taxon>
        <taxon>Campylobacterota</taxon>
        <taxon>Epsilonproteobacteria</taxon>
        <taxon>Campylobacterales</taxon>
        <taxon>Arcobacteraceae</taxon>
        <taxon>Malaciobacter</taxon>
    </lineage>
</organism>
<evidence type="ECO:0000256" key="3">
    <source>
        <dbReference type="ARBA" id="ARBA00022840"/>
    </source>
</evidence>
<evidence type="ECO:0000259" key="6">
    <source>
        <dbReference type="PROSITE" id="PS50975"/>
    </source>
</evidence>
<dbReference type="NCBIfam" id="NF006367">
    <property type="entry name" value="PRK08591.1"/>
    <property type="match status" value="1"/>
</dbReference>
<dbReference type="Proteomes" id="UP000239861">
    <property type="component" value="Unassembled WGS sequence"/>
</dbReference>
<dbReference type="InterPro" id="IPR011764">
    <property type="entry name" value="Biotin_carboxylation_dom"/>
</dbReference>
<dbReference type="Pfam" id="PF00289">
    <property type="entry name" value="Biotin_carb_N"/>
    <property type="match status" value="1"/>
</dbReference>
<dbReference type="FunFam" id="3.40.50.20:FF:000010">
    <property type="entry name" value="Propionyl-CoA carboxylase subunit alpha"/>
    <property type="match status" value="1"/>
</dbReference>
<evidence type="ECO:0000256" key="1">
    <source>
        <dbReference type="ARBA" id="ARBA00022598"/>
    </source>
</evidence>
<feature type="domain" description="ATP-grasp" evidence="6">
    <location>
        <begin position="129"/>
        <end position="326"/>
    </location>
</feature>
<dbReference type="GO" id="GO:0005524">
    <property type="term" value="F:ATP binding"/>
    <property type="evidence" value="ECO:0007669"/>
    <property type="project" value="UniProtKB-UniRule"/>
</dbReference>
<sequence>MGKKIGNIVKKISKVLIANRGEIALRIIRACKELDIISVAIFSEVDVEGVWVRKADECYPIMKDPINAYLDFNIIISIAKKANCDAIHPGYGFLSENAQFAKACEENGIIFIGPKPEHIALFGDKMASKVAMKKVGVPVLEGTNEPIDDVNKAEDIAKDIGFPVIIKAAFGGGGRGMRIVKNQKDFKQMFESATNEAIKYFGRGEVFIEKFVENPRHIEVQIIADKYGNVLHLGERDCSIQRRHQKVIEVAPSPRLNSDVRKELYDIATNAMIKLGYENVGTVEFLLDDKDNIYFIEMNTRVQVEHPVTEIISGVDIIQRMIQIAEGDKLQLSQDEIKFRGYAIEFRINAENPQKNFMPSVGTITKYLTPGGPGVRLDTSIYSGYKVPANYDSMIGKLIVWSLDWQGAVKKAKRALDEFYIEGFPTNIPLHREIVRDEDFKVGNFNTSYLDEKLETFTLQTQEHIKEEEQKVAKIISFIAKIKEKNIKVKH</sequence>
<evidence type="ECO:0000256" key="5">
    <source>
        <dbReference type="PROSITE-ProRule" id="PRU00409"/>
    </source>
</evidence>
<dbReference type="GO" id="GO:0046872">
    <property type="term" value="F:metal ion binding"/>
    <property type="evidence" value="ECO:0007669"/>
    <property type="project" value="InterPro"/>
</dbReference>
<dbReference type="PANTHER" id="PTHR48095:SF1">
    <property type="entry name" value="BIOTIN CARBOXYLASE"/>
    <property type="match status" value="1"/>
</dbReference>
<dbReference type="InterPro" id="IPR005481">
    <property type="entry name" value="BC-like_N"/>
</dbReference>
<keyword evidence="4" id="KW-0092">Biotin</keyword>
<dbReference type="Pfam" id="PF02786">
    <property type="entry name" value="CPSase_L_D2"/>
    <property type="match status" value="1"/>
</dbReference>
<dbReference type="InterPro" id="IPR005482">
    <property type="entry name" value="Biotin_COase_C"/>
</dbReference>
<reference evidence="8 9" key="1">
    <citation type="submission" date="2018-02" db="EMBL/GenBank/DDBJ databases">
        <title>Subsurface microbial communities from deep shales in Ohio and West Virginia, USA.</title>
        <authorList>
            <person name="Wrighton K."/>
        </authorList>
    </citation>
    <scope>NUCLEOTIDE SEQUENCE [LARGE SCALE GENOMIC DNA]</scope>
    <source>
        <strain evidence="8 9">MARC-MIP3H16</strain>
    </source>
</reference>
<dbReference type="Pfam" id="PF02785">
    <property type="entry name" value="Biotin_carb_C"/>
    <property type="match status" value="1"/>
</dbReference>
<dbReference type="Gene3D" id="3.30.470.20">
    <property type="entry name" value="ATP-grasp fold, B domain"/>
    <property type="match status" value="1"/>
</dbReference>
<keyword evidence="3 5" id="KW-0067">ATP-binding</keyword>
<gene>
    <name evidence="8" type="ORF">B0F89_10523</name>
</gene>
<dbReference type="FunFam" id="3.30.1490.20:FF:000018">
    <property type="entry name" value="Biotin carboxylase"/>
    <property type="match status" value="1"/>
</dbReference>
<keyword evidence="2 5" id="KW-0547">Nucleotide-binding</keyword>
<comment type="caution">
    <text evidence="8">The sequence shown here is derived from an EMBL/GenBank/DDBJ whole genome shotgun (WGS) entry which is preliminary data.</text>
</comment>
<dbReference type="PROSITE" id="PS50975">
    <property type="entry name" value="ATP_GRASP"/>
    <property type="match status" value="1"/>
</dbReference>
<dbReference type="PROSITE" id="PS50979">
    <property type="entry name" value="BC"/>
    <property type="match status" value="1"/>
</dbReference>
<dbReference type="InterPro" id="IPR051602">
    <property type="entry name" value="ACC_Biotin_Carboxylase"/>
</dbReference>
<dbReference type="EMBL" id="PTIW01000005">
    <property type="protein sequence ID" value="PPK62093.1"/>
    <property type="molecule type" value="Genomic_DNA"/>
</dbReference>
<dbReference type="InterPro" id="IPR011761">
    <property type="entry name" value="ATP-grasp"/>
</dbReference>
<evidence type="ECO:0000313" key="8">
    <source>
        <dbReference type="EMBL" id="PPK62093.1"/>
    </source>
</evidence>
<dbReference type="SMART" id="SM00878">
    <property type="entry name" value="Biotin_carb_C"/>
    <property type="match status" value="1"/>
</dbReference>
<name>A0AB36ZWU9_9BACT</name>
<dbReference type="InterPro" id="IPR011054">
    <property type="entry name" value="Rudment_hybrid_motif"/>
</dbReference>